<dbReference type="OrthoDB" id="262317at2"/>
<gene>
    <name evidence="1" type="ORF">GOQ09_19140</name>
</gene>
<dbReference type="RefSeq" id="WP_157614969.1">
    <property type="nucleotide sequence ID" value="NZ_CP046622.1"/>
</dbReference>
<organism evidence="1 2">
    <name type="scientific">Variovorax paradoxus</name>
    <dbReference type="NCBI Taxonomy" id="34073"/>
    <lineage>
        <taxon>Bacteria</taxon>
        <taxon>Pseudomonadati</taxon>
        <taxon>Pseudomonadota</taxon>
        <taxon>Betaproteobacteria</taxon>
        <taxon>Burkholderiales</taxon>
        <taxon>Comamonadaceae</taxon>
        <taxon>Variovorax</taxon>
    </lineage>
</organism>
<evidence type="ECO:0008006" key="3">
    <source>
        <dbReference type="Google" id="ProtNLM"/>
    </source>
</evidence>
<name>A0A6I6HLD5_VARPD</name>
<proteinExistence type="predicted"/>
<evidence type="ECO:0000313" key="2">
    <source>
        <dbReference type="Proteomes" id="UP000425817"/>
    </source>
</evidence>
<accession>A0A6I6HLD5</accession>
<dbReference type="AlphaFoldDB" id="A0A6I6HLD5"/>
<reference evidence="1 2" key="1">
    <citation type="submission" date="2019-12" db="EMBL/GenBank/DDBJ databases">
        <title>Hybrid Genome Assemblies of two High G+C Isolates from Undergraduate Microbiology Courses.</title>
        <authorList>
            <person name="Ne Ville C.J."/>
            <person name="Enright D."/>
            <person name="Hernandez I."/>
            <person name="Dodsworth J."/>
            <person name="Orwin P.M."/>
        </authorList>
    </citation>
    <scope>NUCLEOTIDE SEQUENCE [LARGE SCALE GENOMIC DNA]</scope>
    <source>
        <strain evidence="1 2">CSUSB</strain>
    </source>
</reference>
<dbReference type="Proteomes" id="UP000425817">
    <property type="component" value="Chromosome"/>
</dbReference>
<protein>
    <recommendedName>
        <fullName evidence="3">DUF1570 domain-containing protein</fullName>
    </recommendedName>
</protein>
<sequence length="329" mass="36506">MLVAAFPAAAQGAGPKECRTARNADLPRLDRIHVRDEFRVFYTLDGEHALPDARDANRNGVPDKVEDVATQLVVGRRIFSEVMGLTHPMRQVRNARTASIDVFLLKMEKGNGRSYDEATNYRLGIDGPQGHCALRIDLLNSHSNQNVSPAHELFHQYQYGYTMFKARWLLEGTARWAEYALRPGVGAEHSLPGTLPALQAQVFAESYAASAMWNRLATLLDPEGRLELPPDLARITYVDGSPVVHDNQLRGAAFMKAMFEALGPLDRQVSARNGWAAFGWKEEDQRSPAHDAEIFRELLQLVRALAKRSGTASTSAEMEAFLALQATLP</sequence>
<dbReference type="EMBL" id="CP046622">
    <property type="protein sequence ID" value="QGW83572.1"/>
    <property type="molecule type" value="Genomic_DNA"/>
</dbReference>
<evidence type="ECO:0000313" key="1">
    <source>
        <dbReference type="EMBL" id="QGW83572.1"/>
    </source>
</evidence>